<name>A0A7J7MPX2_9MAGN</name>
<keyword evidence="10" id="KW-1185">Reference proteome</keyword>
<evidence type="ECO:0000259" key="8">
    <source>
        <dbReference type="PROSITE" id="PS51754"/>
    </source>
</evidence>
<keyword evidence="2 6" id="KW-0678">Repressor</keyword>
<evidence type="ECO:0000256" key="4">
    <source>
        <dbReference type="ARBA" id="ARBA00023163"/>
    </source>
</evidence>
<dbReference type="AlphaFoldDB" id="A0A7J7MPX2"/>
<evidence type="ECO:0000313" key="9">
    <source>
        <dbReference type="EMBL" id="KAF6156758.1"/>
    </source>
</evidence>
<feature type="region of interest" description="Disordered" evidence="7">
    <location>
        <begin position="1"/>
        <end position="28"/>
    </location>
</feature>
<evidence type="ECO:0000256" key="6">
    <source>
        <dbReference type="RuleBase" id="RU367028"/>
    </source>
</evidence>
<comment type="subcellular location">
    <subcellularLocation>
        <location evidence="1 6">Nucleus</location>
    </subcellularLocation>
</comment>
<feature type="compositionally biased region" description="Basic residues" evidence="7">
    <location>
        <begin position="8"/>
        <end position="17"/>
    </location>
</feature>
<evidence type="ECO:0000256" key="3">
    <source>
        <dbReference type="ARBA" id="ARBA00023015"/>
    </source>
</evidence>
<keyword evidence="3 6" id="KW-0805">Transcription regulation</keyword>
<dbReference type="OrthoDB" id="1928390at2759"/>
<dbReference type="InterPro" id="IPR006458">
    <property type="entry name" value="Ovate_C"/>
</dbReference>
<dbReference type="PANTHER" id="PTHR33057:SF110">
    <property type="entry name" value="TRANSCRIPTION REPRESSOR"/>
    <property type="match status" value="1"/>
</dbReference>
<reference evidence="9 10" key="1">
    <citation type="journal article" date="2020" name="IScience">
        <title>Genome Sequencing of the Endangered Kingdonia uniflora (Circaeasteraceae, Ranunculales) Reveals Potential Mechanisms of Evolutionary Specialization.</title>
        <authorList>
            <person name="Sun Y."/>
            <person name="Deng T."/>
            <person name="Zhang A."/>
            <person name="Moore M.J."/>
            <person name="Landis J.B."/>
            <person name="Lin N."/>
            <person name="Zhang H."/>
            <person name="Zhang X."/>
            <person name="Huang J."/>
            <person name="Zhang X."/>
            <person name="Sun H."/>
            <person name="Wang H."/>
        </authorList>
    </citation>
    <scope>NUCLEOTIDE SEQUENCE [LARGE SCALE GENOMIC DNA]</scope>
    <source>
        <strain evidence="9">TB1705</strain>
        <tissue evidence="9">Leaf</tissue>
    </source>
</reference>
<evidence type="ECO:0000256" key="1">
    <source>
        <dbReference type="ARBA" id="ARBA00004123"/>
    </source>
</evidence>
<proteinExistence type="predicted"/>
<feature type="domain" description="OVATE" evidence="8">
    <location>
        <begin position="43"/>
        <end position="101"/>
    </location>
</feature>
<organism evidence="9 10">
    <name type="scientific">Kingdonia uniflora</name>
    <dbReference type="NCBI Taxonomy" id="39325"/>
    <lineage>
        <taxon>Eukaryota</taxon>
        <taxon>Viridiplantae</taxon>
        <taxon>Streptophyta</taxon>
        <taxon>Embryophyta</taxon>
        <taxon>Tracheophyta</taxon>
        <taxon>Spermatophyta</taxon>
        <taxon>Magnoliopsida</taxon>
        <taxon>Ranunculales</taxon>
        <taxon>Circaeasteraceae</taxon>
        <taxon>Kingdonia</taxon>
    </lineage>
</organism>
<sequence>MESTKELYKKRRKKSKRNSTTSLSFSASLPRDVGGVYADSICAVKYSVDPFTDLRESILEIIRDVGIRDWNDMEELVYCYFYLNSPEIHGAIANAFLSLFC</sequence>
<accession>A0A7J7MPX2</accession>
<dbReference type="Proteomes" id="UP000541444">
    <property type="component" value="Unassembled WGS sequence"/>
</dbReference>
<dbReference type="EMBL" id="JACGCM010001301">
    <property type="protein sequence ID" value="KAF6156758.1"/>
    <property type="molecule type" value="Genomic_DNA"/>
</dbReference>
<dbReference type="Pfam" id="PF04844">
    <property type="entry name" value="Ovate"/>
    <property type="match status" value="1"/>
</dbReference>
<evidence type="ECO:0000256" key="2">
    <source>
        <dbReference type="ARBA" id="ARBA00022491"/>
    </source>
</evidence>
<dbReference type="PROSITE" id="PS51754">
    <property type="entry name" value="OVATE"/>
    <property type="match status" value="1"/>
</dbReference>
<comment type="caution">
    <text evidence="9">The sequence shown here is derived from an EMBL/GenBank/DDBJ whole genome shotgun (WGS) entry which is preliminary data.</text>
</comment>
<keyword evidence="4 6" id="KW-0804">Transcription</keyword>
<protein>
    <recommendedName>
        <fullName evidence="6">Transcription repressor</fullName>
    </recommendedName>
    <alternativeName>
        <fullName evidence="6">Ovate family protein</fullName>
    </alternativeName>
</protein>
<comment type="function">
    <text evidence="6">Transcriptional repressor that regulates multiple aspects of plant growth and development.</text>
</comment>
<dbReference type="GO" id="GO:0045892">
    <property type="term" value="P:negative regulation of DNA-templated transcription"/>
    <property type="evidence" value="ECO:0007669"/>
    <property type="project" value="UniProtKB-UniRule"/>
</dbReference>
<keyword evidence="5 6" id="KW-0539">Nucleus</keyword>
<dbReference type="PANTHER" id="PTHR33057">
    <property type="entry name" value="TRANSCRIPTION REPRESSOR OFP7-RELATED"/>
    <property type="match status" value="1"/>
</dbReference>
<dbReference type="InterPro" id="IPR038933">
    <property type="entry name" value="Ovate"/>
</dbReference>
<evidence type="ECO:0000256" key="7">
    <source>
        <dbReference type="SAM" id="MobiDB-lite"/>
    </source>
</evidence>
<gene>
    <name evidence="9" type="ORF">GIB67_033227</name>
</gene>
<evidence type="ECO:0000256" key="5">
    <source>
        <dbReference type="ARBA" id="ARBA00023242"/>
    </source>
</evidence>
<dbReference type="GO" id="GO:0005634">
    <property type="term" value="C:nucleus"/>
    <property type="evidence" value="ECO:0007669"/>
    <property type="project" value="UniProtKB-SubCell"/>
</dbReference>
<evidence type="ECO:0000313" key="10">
    <source>
        <dbReference type="Proteomes" id="UP000541444"/>
    </source>
</evidence>